<proteinExistence type="predicted"/>
<dbReference type="EMBL" id="ML179584">
    <property type="protein sequence ID" value="THU84694.1"/>
    <property type="molecule type" value="Genomic_DNA"/>
</dbReference>
<organism evidence="1 2">
    <name type="scientific">Dendrothele bispora (strain CBS 962.96)</name>
    <dbReference type="NCBI Taxonomy" id="1314807"/>
    <lineage>
        <taxon>Eukaryota</taxon>
        <taxon>Fungi</taxon>
        <taxon>Dikarya</taxon>
        <taxon>Basidiomycota</taxon>
        <taxon>Agaricomycotina</taxon>
        <taxon>Agaricomycetes</taxon>
        <taxon>Agaricomycetidae</taxon>
        <taxon>Agaricales</taxon>
        <taxon>Agaricales incertae sedis</taxon>
        <taxon>Dendrothele</taxon>
    </lineage>
</organism>
<gene>
    <name evidence="1" type="ORF">K435DRAFT_687021</name>
</gene>
<name>A0A4S8L7P1_DENBC</name>
<accession>A0A4S8L7P1</accession>
<evidence type="ECO:0008006" key="3">
    <source>
        <dbReference type="Google" id="ProtNLM"/>
    </source>
</evidence>
<feature type="non-terminal residue" evidence="1">
    <location>
        <position position="1"/>
    </location>
</feature>
<protein>
    <recommendedName>
        <fullName evidence="3">hAT-like transposase RNase-H fold domain-containing protein</fullName>
    </recommendedName>
</protein>
<reference evidence="1 2" key="1">
    <citation type="journal article" date="2019" name="Nat. Ecol. Evol.">
        <title>Megaphylogeny resolves global patterns of mushroom evolution.</title>
        <authorList>
            <person name="Varga T."/>
            <person name="Krizsan K."/>
            <person name="Foldi C."/>
            <person name="Dima B."/>
            <person name="Sanchez-Garcia M."/>
            <person name="Sanchez-Ramirez S."/>
            <person name="Szollosi G.J."/>
            <person name="Szarkandi J.G."/>
            <person name="Papp V."/>
            <person name="Albert L."/>
            <person name="Andreopoulos W."/>
            <person name="Angelini C."/>
            <person name="Antonin V."/>
            <person name="Barry K.W."/>
            <person name="Bougher N.L."/>
            <person name="Buchanan P."/>
            <person name="Buyck B."/>
            <person name="Bense V."/>
            <person name="Catcheside P."/>
            <person name="Chovatia M."/>
            <person name="Cooper J."/>
            <person name="Damon W."/>
            <person name="Desjardin D."/>
            <person name="Finy P."/>
            <person name="Geml J."/>
            <person name="Haridas S."/>
            <person name="Hughes K."/>
            <person name="Justo A."/>
            <person name="Karasinski D."/>
            <person name="Kautmanova I."/>
            <person name="Kiss B."/>
            <person name="Kocsube S."/>
            <person name="Kotiranta H."/>
            <person name="LaButti K.M."/>
            <person name="Lechner B.E."/>
            <person name="Liimatainen K."/>
            <person name="Lipzen A."/>
            <person name="Lukacs Z."/>
            <person name="Mihaltcheva S."/>
            <person name="Morgado L.N."/>
            <person name="Niskanen T."/>
            <person name="Noordeloos M.E."/>
            <person name="Ohm R.A."/>
            <person name="Ortiz-Santana B."/>
            <person name="Ovrebo C."/>
            <person name="Racz N."/>
            <person name="Riley R."/>
            <person name="Savchenko A."/>
            <person name="Shiryaev A."/>
            <person name="Soop K."/>
            <person name="Spirin V."/>
            <person name="Szebenyi C."/>
            <person name="Tomsovsky M."/>
            <person name="Tulloss R.E."/>
            <person name="Uehling J."/>
            <person name="Grigoriev I.V."/>
            <person name="Vagvolgyi C."/>
            <person name="Papp T."/>
            <person name="Martin F.M."/>
            <person name="Miettinen O."/>
            <person name="Hibbett D.S."/>
            <person name="Nagy L.G."/>
        </authorList>
    </citation>
    <scope>NUCLEOTIDE SEQUENCE [LARGE SCALE GENOMIC DNA]</scope>
    <source>
        <strain evidence="1 2">CBS 962.96</strain>
    </source>
</reference>
<dbReference type="InterPro" id="IPR012337">
    <property type="entry name" value="RNaseH-like_sf"/>
</dbReference>
<keyword evidence="2" id="KW-1185">Reference proteome</keyword>
<dbReference type="OrthoDB" id="2998440at2759"/>
<dbReference type="AlphaFoldDB" id="A0A4S8L7P1"/>
<evidence type="ECO:0000313" key="2">
    <source>
        <dbReference type="Proteomes" id="UP000297245"/>
    </source>
</evidence>
<dbReference type="SUPFAM" id="SSF53098">
    <property type="entry name" value="Ribonuclease H-like"/>
    <property type="match status" value="1"/>
</dbReference>
<evidence type="ECO:0000313" key="1">
    <source>
        <dbReference type="EMBL" id="THU84694.1"/>
    </source>
</evidence>
<dbReference type="Proteomes" id="UP000297245">
    <property type="component" value="Unassembled WGS sequence"/>
</dbReference>
<sequence length="125" mass="14634">LLFEVIPYIDSLTNKLERVVNDFTKAPIICAAAAKSRAVLNKYYGKTDDFIMYCMCMFLHPGYKLSYFRQVNWPQEWEQAALQIICENWEQYYVPLIQTPAITKKTSGLISVIILYLLHHMVLKH</sequence>